<reference evidence="1" key="1">
    <citation type="submission" date="2021-02" db="EMBL/GenBank/DDBJ databases">
        <authorList>
            <consortium name="DOE Joint Genome Institute"/>
            <person name="Ahrendt S."/>
            <person name="Looney B.P."/>
            <person name="Miyauchi S."/>
            <person name="Morin E."/>
            <person name="Drula E."/>
            <person name="Courty P.E."/>
            <person name="Chicoki N."/>
            <person name="Fauchery L."/>
            <person name="Kohler A."/>
            <person name="Kuo A."/>
            <person name="Labutti K."/>
            <person name="Pangilinan J."/>
            <person name="Lipzen A."/>
            <person name="Riley R."/>
            <person name="Andreopoulos W."/>
            <person name="He G."/>
            <person name="Johnson J."/>
            <person name="Barry K.W."/>
            <person name="Grigoriev I.V."/>
            <person name="Nagy L."/>
            <person name="Hibbett D."/>
            <person name="Henrissat B."/>
            <person name="Matheny P.B."/>
            <person name="Labbe J."/>
            <person name="Martin F."/>
        </authorList>
    </citation>
    <scope>NUCLEOTIDE SEQUENCE</scope>
    <source>
        <strain evidence="1">EC-137</strain>
    </source>
</reference>
<name>A0ACB8QAE8_9AGAM</name>
<sequence length="62" mass="6929">MSAVSAEEAHRFKLDGYAPYFLSPVDAIDVLFARSNTHPRHPATHHSLTRTSPILVAEHYQA</sequence>
<dbReference type="EMBL" id="MU273728">
    <property type="protein sequence ID" value="KAI0028724.1"/>
    <property type="molecule type" value="Genomic_DNA"/>
</dbReference>
<dbReference type="Proteomes" id="UP000814128">
    <property type="component" value="Unassembled WGS sequence"/>
</dbReference>
<proteinExistence type="predicted"/>
<evidence type="ECO:0000313" key="1">
    <source>
        <dbReference type="EMBL" id="KAI0028724.1"/>
    </source>
</evidence>
<comment type="caution">
    <text evidence="1">The sequence shown here is derived from an EMBL/GenBank/DDBJ whole genome shotgun (WGS) entry which is preliminary data.</text>
</comment>
<accession>A0ACB8QAE8</accession>
<gene>
    <name evidence="1" type="ORF">K488DRAFT_89462</name>
</gene>
<reference evidence="1" key="2">
    <citation type="journal article" date="2022" name="New Phytol.">
        <title>Evolutionary transition to the ectomycorrhizal habit in the genomes of a hyperdiverse lineage of mushroom-forming fungi.</title>
        <authorList>
            <person name="Looney B."/>
            <person name="Miyauchi S."/>
            <person name="Morin E."/>
            <person name="Drula E."/>
            <person name="Courty P.E."/>
            <person name="Kohler A."/>
            <person name="Kuo A."/>
            <person name="LaButti K."/>
            <person name="Pangilinan J."/>
            <person name="Lipzen A."/>
            <person name="Riley R."/>
            <person name="Andreopoulos W."/>
            <person name="He G."/>
            <person name="Johnson J."/>
            <person name="Nolan M."/>
            <person name="Tritt A."/>
            <person name="Barry K.W."/>
            <person name="Grigoriev I.V."/>
            <person name="Nagy L.G."/>
            <person name="Hibbett D."/>
            <person name="Henrissat B."/>
            <person name="Matheny P.B."/>
            <person name="Labbe J."/>
            <person name="Martin F.M."/>
        </authorList>
    </citation>
    <scope>NUCLEOTIDE SEQUENCE</scope>
    <source>
        <strain evidence="1">EC-137</strain>
    </source>
</reference>
<organism evidence="1 2">
    <name type="scientific">Vararia minispora EC-137</name>
    <dbReference type="NCBI Taxonomy" id="1314806"/>
    <lineage>
        <taxon>Eukaryota</taxon>
        <taxon>Fungi</taxon>
        <taxon>Dikarya</taxon>
        <taxon>Basidiomycota</taxon>
        <taxon>Agaricomycotina</taxon>
        <taxon>Agaricomycetes</taxon>
        <taxon>Russulales</taxon>
        <taxon>Lachnocladiaceae</taxon>
        <taxon>Vararia</taxon>
    </lineage>
</organism>
<evidence type="ECO:0000313" key="2">
    <source>
        <dbReference type="Proteomes" id="UP000814128"/>
    </source>
</evidence>
<keyword evidence="2" id="KW-1185">Reference proteome</keyword>
<protein>
    <submittedName>
        <fullName evidence="1">Uncharacterized protein</fullName>
    </submittedName>
</protein>